<comment type="caution">
    <text evidence="1">The sequence shown here is derived from an EMBL/GenBank/DDBJ whole genome shotgun (WGS) entry which is preliminary data.</text>
</comment>
<keyword evidence="2" id="KW-1185">Reference proteome</keyword>
<reference evidence="1" key="1">
    <citation type="submission" date="2022-08" db="EMBL/GenBank/DDBJ databases">
        <title>Genome Sequence of Pycnoporus sanguineus.</title>
        <authorList>
            <person name="Buettner E."/>
        </authorList>
    </citation>
    <scope>NUCLEOTIDE SEQUENCE</scope>
    <source>
        <strain evidence="1">CG-C14</strain>
    </source>
</reference>
<gene>
    <name evidence="1" type="ORF">NUW54_g11564</name>
</gene>
<evidence type="ECO:0000313" key="1">
    <source>
        <dbReference type="EMBL" id="KAJ2976437.1"/>
    </source>
</evidence>
<dbReference type="Proteomes" id="UP001144978">
    <property type="component" value="Unassembled WGS sequence"/>
</dbReference>
<sequence>MLSEGECRTRLLTNSSIEQIYKSLLTLNHYVCLYPELYSGLTPLSQALPTDIGAAAAYEMYRAWKHNSFLYEPLSADRAQQREGLIGMAIAEATQLWQYSGCPMDIYGQWAAFEAAGAAASVLADRVCDPLA</sequence>
<accession>A0ACC1NAY5</accession>
<protein>
    <submittedName>
        <fullName evidence="1">Uncharacterized protein</fullName>
    </submittedName>
</protein>
<dbReference type="EMBL" id="JANSHE010004568">
    <property type="protein sequence ID" value="KAJ2976437.1"/>
    <property type="molecule type" value="Genomic_DNA"/>
</dbReference>
<evidence type="ECO:0000313" key="2">
    <source>
        <dbReference type="Proteomes" id="UP001144978"/>
    </source>
</evidence>
<proteinExistence type="predicted"/>
<organism evidence="1 2">
    <name type="scientific">Trametes sanguinea</name>
    <dbReference type="NCBI Taxonomy" id="158606"/>
    <lineage>
        <taxon>Eukaryota</taxon>
        <taxon>Fungi</taxon>
        <taxon>Dikarya</taxon>
        <taxon>Basidiomycota</taxon>
        <taxon>Agaricomycotina</taxon>
        <taxon>Agaricomycetes</taxon>
        <taxon>Polyporales</taxon>
        <taxon>Polyporaceae</taxon>
        <taxon>Trametes</taxon>
    </lineage>
</organism>
<name>A0ACC1NAY5_9APHY</name>